<reference evidence="3" key="1">
    <citation type="submission" date="2017-02" db="EMBL/GenBank/DDBJ databases">
        <authorList>
            <person name="Varghese N."/>
            <person name="Submissions S."/>
        </authorList>
    </citation>
    <scope>NUCLEOTIDE SEQUENCE [LARGE SCALE GENOMIC DNA]</scope>
    <source>
        <strain evidence="3">DSM 22224</strain>
    </source>
</reference>
<keyword evidence="3" id="KW-1185">Reference proteome</keyword>
<dbReference type="InterPro" id="IPR000209">
    <property type="entry name" value="Peptidase_S8/S53_dom"/>
</dbReference>
<evidence type="ECO:0000313" key="2">
    <source>
        <dbReference type="EMBL" id="SJZ83351.1"/>
    </source>
</evidence>
<protein>
    <submittedName>
        <fullName evidence="2">Subtilase family protein</fullName>
    </submittedName>
</protein>
<dbReference type="Proteomes" id="UP000190367">
    <property type="component" value="Unassembled WGS sequence"/>
</dbReference>
<dbReference type="InterPro" id="IPR034074">
    <property type="entry name" value="Y4bN_pept_dom"/>
</dbReference>
<accession>A0A1T4NVV4</accession>
<dbReference type="RefSeq" id="WP_078668353.1">
    <property type="nucleotide sequence ID" value="NZ_FUWZ01000001.1"/>
</dbReference>
<sequence length="779" mass="87651">MKNLPIKIFEKRKNIDDRNPEGGGSSELPPWAKLTTEELNQRVDTFNTVLTDAITWLDQRPQDRNFIPAVLRLNIHDKAIAKSHRPDICQIFNDNDQQNVIGMVNNRDLLIKVNTIDQIRKIQKNLNNRQKHQKGIAAITEMSQYSPDIILNEDWTQQPLRVSLINYQNYHLNNSVCKVFETACKKKGITFKKVNYTPDLIIYRIADVTFDSIEDLRTFEALETLYVMPRFTITFDSIPDGESLNIPIKYPEEGKSYPTIGILDSGITAIPHLKPWLLTEKFSKVPQDRKDESHGTFVAGIVVYGDELEKVHPNGVGGCYIFDAAIIPDPKKDTIEESDLVEHVREAISKHKNIKTWNLSLGSSQEADINTFSPFGMALDQIQSENEVIICKSAGNCTNFMRNHPVSRISRSADSVLSLVVGSIAHNKGQYDQAETFHPSPFSRVGLGPSYINKPELTHIGGNAGVDPSSNRMVITGVHSFSTNGQIVSNVGTSFSTPRISSLVGGINHSLKETFNPLLIKALTVHSAKYPSSLSIPTKERLTMLGYGVPSSLDNILYNDPYEITLILQDSLAKGNWIQMLDFPFPDALIENGKYYGEIIATLVTQPMFAENQGGEYCQSNIEFRFGTHDGVRKRDNKQNPISHLGGKNLLHPSLYSANSRADTTGRFAHERTLVQYGDKFHPIKKYAVNLEDMTPANSDRHLTAPKHWYLEVEGLFRDYISGRSVADGIVLSQNYCLILTIRDNRQKHKVYDLTTNLLTSRGFIHNNINLSTDVRVRV</sequence>
<gene>
    <name evidence="2" type="ORF">SAMN04488128_1011778</name>
</gene>
<dbReference type="GO" id="GO:0004252">
    <property type="term" value="F:serine-type endopeptidase activity"/>
    <property type="evidence" value="ECO:0007669"/>
    <property type="project" value="InterPro"/>
</dbReference>
<dbReference type="InterPro" id="IPR036852">
    <property type="entry name" value="Peptidase_S8/S53_dom_sf"/>
</dbReference>
<dbReference type="SUPFAM" id="SSF52743">
    <property type="entry name" value="Subtilisin-like"/>
    <property type="match status" value="1"/>
</dbReference>
<dbReference type="Pfam" id="PF00082">
    <property type="entry name" value="Peptidase_S8"/>
    <property type="match status" value="1"/>
</dbReference>
<proteinExistence type="predicted"/>
<evidence type="ECO:0000259" key="1">
    <source>
        <dbReference type="Pfam" id="PF00082"/>
    </source>
</evidence>
<dbReference type="GO" id="GO:0006508">
    <property type="term" value="P:proteolysis"/>
    <property type="evidence" value="ECO:0007669"/>
    <property type="project" value="InterPro"/>
</dbReference>
<dbReference type="AlphaFoldDB" id="A0A1T4NVV4"/>
<organism evidence="2 3">
    <name type="scientific">Chitinophaga eiseniae</name>
    <dbReference type="NCBI Taxonomy" id="634771"/>
    <lineage>
        <taxon>Bacteria</taxon>
        <taxon>Pseudomonadati</taxon>
        <taxon>Bacteroidota</taxon>
        <taxon>Chitinophagia</taxon>
        <taxon>Chitinophagales</taxon>
        <taxon>Chitinophagaceae</taxon>
        <taxon>Chitinophaga</taxon>
    </lineage>
</organism>
<feature type="domain" description="Peptidase S8/S53" evidence="1">
    <location>
        <begin position="258"/>
        <end position="532"/>
    </location>
</feature>
<evidence type="ECO:0000313" key="3">
    <source>
        <dbReference type="Proteomes" id="UP000190367"/>
    </source>
</evidence>
<dbReference type="Gene3D" id="3.40.50.200">
    <property type="entry name" value="Peptidase S8/S53 domain"/>
    <property type="match status" value="1"/>
</dbReference>
<dbReference type="STRING" id="634771.SAMN04488128_1011778"/>
<name>A0A1T4NVV4_9BACT</name>
<dbReference type="CDD" id="cd04847">
    <property type="entry name" value="Peptidases_S8_Subtilisin_like_2"/>
    <property type="match status" value="1"/>
</dbReference>
<dbReference type="EMBL" id="FUWZ01000001">
    <property type="protein sequence ID" value="SJZ83351.1"/>
    <property type="molecule type" value="Genomic_DNA"/>
</dbReference>
<dbReference type="OrthoDB" id="1100338at2"/>